<keyword evidence="1" id="KW-0812">Transmembrane</keyword>
<evidence type="ECO:0000313" key="3">
    <source>
        <dbReference type="Proteomes" id="UP000176504"/>
    </source>
</evidence>
<proteinExistence type="predicted"/>
<evidence type="ECO:0000313" key="2">
    <source>
        <dbReference type="EMBL" id="OGC55038.1"/>
    </source>
</evidence>
<organism evidence="2 3">
    <name type="scientific">candidate division WWE3 bacterium RIFCSPLOWO2_01_FULL_41_18</name>
    <dbReference type="NCBI Taxonomy" id="1802625"/>
    <lineage>
        <taxon>Bacteria</taxon>
        <taxon>Katanobacteria</taxon>
    </lineage>
</organism>
<gene>
    <name evidence="2" type="ORF">A3A78_03605</name>
</gene>
<keyword evidence="1" id="KW-1133">Transmembrane helix</keyword>
<dbReference type="Proteomes" id="UP000176504">
    <property type="component" value="Unassembled WGS sequence"/>
</dbReference>
<protein>
    <submittedName>
        <fullName evidence="2">Uncharacterized protein</fullName>
    </submittedName>
</protein>
<reference evidence="2 3" key="1">
    <citation type="journal article" date="2016" name="Nat. Commun.">
        <title>Thousands of microbial genomes shed light on interconnected biogeochemical processes in an aquifer system.</title>
        <authorList>
            <person name="Anantharaman K."/>
            <person name="Brown C.T."/>
            <person name="Hug L.A."/>
            <person name="Sharon I."/>
            <person name="Castelle C.J."/>
            <person name="Probst A.J."/>
            <person name="Thomas B.C."/>
            <person name="Singh A."/>
            <person name="Wilkins M.J."/>
            <person name="Karaoz U."/>
            <person name="Brodie E.L."/>
            <person name="Williams K.H."/>
            <person name="Hubbard S.S."/>
            <person name="Banfield J.F."/>
        </authorList>
    </citation>
    <scope>NUCLEOTIDE SEQUENCE [LARGE SCALE GENOMIC DNA]</scope>
</reference>
<keyword evidence="1" id="KW-0472">Membrane</keyword>
<dbReference type="EMBL" id="MEVI01000003">
    <property type="protein sequence ID" value="OGC55038.1"/>
    <property type="molecule type" value="Genomic_DNA"/>
</dbReference>
<sequence length="168" mass="19271">MNLPFSPTFFRKMDIFQQLMEYEAQTDVKRLWRGEKAVLIWAGSEHHQHIGSAIDSSHIKDALSFAETNGYITHEEKVELEPSVSHILGCLITHEFGCSVSNPAQRLDLKINRNGILAGRILVETKNLKKPGVFKKWTWDWWLIYYVAGLIIVGQLLKLCIDLYSSVK</sequence>
<dbReference type="AlphaFoldDB" id="A0A1F4VDL0"/>
<feature type="transmembrane region" description="Helical" evidence="1">
    <location>
        <begin position="143"/>
        <end position="164"/>
    </location>
</feature>
<comment type="caution">
    <text evidence="2">The sequence shown here is derived from an EMBL/GenBank/DDBJ whole genome shotgun (WGS) entry which is preliminary data.</text>
</comment>
<accession>A0A1F4VDL0</accession>
<evidence type="ECO:0000256" key="1">
    <source>
        <dbReference type="SAM" id="Phobius"/>
    </source>
</evidence>
<name>A0A1F4VDL0_UNCKA</name>